<keyword evidence="2" id="KW-1185">Reference proteome</keyword>
<dbReference type="Proteomes" id="UP000708208">
    <property type="component" value="Unassembled WGS sequence"/>
</dbReference>
<name>A0A8J2J1Z0_9HEXA</name>
<feature type="non-terminal residue" evidence="1">
    <location>
        <position position="1"/>
    </location>
</feature>
<sequence>MFTISSKSSALWREIHRFHPPGWSYWCNTLKASLFSHT</sequence>
<evidence type="ECO:0000313" key="1">
    <source>
        <dbReference type="EMBL" id="CAG7637430.1"/>
    </source>
</evidence>
<reference evidence="1" key="1">
    <citation type="submission" date="2021-06" db="EMBL/GenBank/DDBJ databases">
        <authorList>
            <person name="Hodson N. C."/>
            <person name="Mongue J. A."/>
            <person name="Jaron S. K."/>
        </authorList>
    </citation>
    <scope>NUCLEOTIDE SEQUENCE</scope>
</reference>
<dbReference type="AlphaFoldDB" id="A0A8J2J1Z0"/>
<protein>
    <submittedName>
        <fullName evidence="1">Uncharacterized protein</fullName>
    </submittedName>
</protein>
<comment type="caution">
    <text evidence="1">The sequence shown here is derived from an EMBL/GenBank/DDBJ whole genome shotgun (WGS) entry which is preliminary data.</text>
</comment>
<proteinExistence type="predicted"/>
<evidence type="ECO:0000313" key="2">
    <source>
        <dbReference type="Proteomes" id="UP000708208"/>
    </source>
</evidence>
<accession>A0A8J2J1Z0</accession>
<gene>
    <name evidence="1" type="ORF">AFUS01_LOCUS298</name>
</gene>
<organism evidence="1 2">
    <name type="scientific">Allacma fusca</name>
    <dbReference type="NCBI Taxonomy" id="39272"/>
    <lineage>
        <taxon>Eukaryota</taxon>
        <taxon>Metazoa</taxon>
        <taxon>Ecdysozoa</taxon>
        <taxon>Arthropoda</taxon>
        <taxon>Hexapoda</taxon>
        <taxon>Collembola</taxon>
        <taxon>Symphypleona</taxon>
        <taxon>Sminthuridae</taxon>
        <taxon>Allacma</taxon>
    </lineage>
</organism>
<dbReference type="EMBL" id="CAJVCH010001223">
    <property type="protein sequence ID" value="CAG7637430.1"/>
    <property type="molecule type" value="Genomic_DNA"/>
</dbReference>